<reference evidence="1 2" key="1">
    <citation type="journal article" date="2024" name="Proc. Natl. Acad. Sci. U.S.A.">
        <title>The evolutionary genomics of adaptation to stress in wild rhizobium bacteria.</title>
        <authorList>
            <person name="Kehlet-Delgado H."/>
            <person name="Montoya A.P."/>
            <person name="Jensen K.T."/>
            <person name="Wendlandt C.E."/>
            <person name="Dexheimer C."/>
            <person name="Roberts M."/>
            <person name="Torres Martinez L."/>
            <person name="Friesen M.L."/>
            <person name="Griffitts J.S."/>
            <person name="Porter S.S."/>
        </authorList>
    </citation>
    <scope>NUCLEOTIDE SEQUENCE [LARGE SCALE GENOMIC DNA]</scope>
    <source>
        <strain evidence="1 2">M0468</strain>
    </source>
</reference>
<organism evidence="1 2">
    <name type="scientific">Mesorhizobium australicum</name>
    <dbReference type="NCBI Taxonomy" id="536018"/>
    <lineage>
        <taxon>Bacteria</taxon>
        <taxon>Pseudomonadati</taxon>
        <taxon>Pseudomonadota</taxon>
        <taxon>Alphaproteobacteria</taxon>
        <taxon>Hyphomicrobiales</taxon>
        <taxon>Phyllobacteriaceae</taxon>
        <taxon>Mesorhizobium</taxon>
    </lineage>
</organism>
<dbReference type="EMBL" id="JAMYRI010000023">
    <property type="protein sequence ID" value="MER9287686.1"/>
    <property type="molecule type" value="Genomic_DNA"/>
</dbReference>
<evidence type="ECO:0000313" key="1">
    <source>
        <dbReference type="EMBL" id="MER9287686.1"/>
    </source>
</evidence>
<accession>A0ACC6T710</accession>
<dbReference type="Proteomes" id="UP001480082">
    <property type="component" value="Unassembled WGS sequence"/>
</dbReference>
<gene>
    <name evidence="1" type="ORF">NKI81_27805</name>
</gene>
<keyword evidence="2" id="KW-1185">Reference proteome</keyword>
<name>A0ACC6T710_9HYPH</name>
<sequence length="95" mass="10878">MRGAQREEDRPQLRFRTQEVDDLEAGWLSAINTILSNKNATGILNQDEEERLQNVHGLDKDPMFRAIAQSAQQVVFRLTLSYFGGNLIQARHEPI</sequence>
<protein>
    <submittedName>
        <fullName evidence="1">Uncharacterized protein</fullName>
    </submittedName>
</protein>
<proteinExistence type="predicted"/>
<comment type="caution">
    <text evidence="1">The sequence shown here is derived from an EMBL/GenBank/DDBJ whole genome shotgun (WGS) entry which is preliminary data.</text>
</comment>
<evidence type="ECO:0000313" key="2">
    <source>
        <dbReference type="Proteomes" id="UP001480082"/>
    </source>
</evidence>